<organism evidence="4 5">
    <name type="scientific">Nocardiopsis metallicus</name>
    <dbReference type="NCBI Taxonomy" id="179819"/>
    <lineage>
        <taxon>Bacteria</taxon>
        <taxon>Bacillati</taxon>
        <taxon>Actinomycetota</taxon>
        <taxon>Actinomycetes</taxon>
        <taxon>Streptosporangiales</taxon>
        <taxon>Nocardiopsidaceae</taxon>
        <taxon>Nocardiopsis</taxon>
    </lineage>
</organism>
<keyword evidence="5" id="KW-1185">Reference proteome</keyword>
<evidence type="ECO:0000256" key="1">
    <source>
        <dbReference type="ARBA" id="ARBA00022603"/>
    </source>
</evidence>
<dbReference type="CDD" id="cd02440">
    <property type="entry name" value="AdoMet_MTases"/>
    <property type="match status" value="1"/>
</dbReference>
<dbReference type="GO" id="GO:0008168">
    <property type="term" value="F:methyltransferase activity"/>
    <property type="evidence" value="ECO:0007669"/>
    <property type="project" value="UniProtKB-KW"/>
</dbReference>
<dbReference type="Proteomes" id="UP000579647">
    <property type="component" value="Unassembled WGS sequence"/>
</dbReference>
<evidence type="ECO:0000259" key="3">
    <source>
        <dbReference type="Pfam" id="PF13649"/>
    </source>
</evidence>
<dbReference type="Gene3D" id="3.40.50.150">
    <property type="entry name" value="Vaccinia Virus protein VP39"/>
    <property type="match status" value="1"/>
</dbReference>
<evidence type="ECO:0000313" key="5">
    <source>
        <dbReference type="Proteomes" id="UP000579647"/>
    </source>
</evidence>
<reference evidence="4 5" key="1">
    <citation type="submission" date="2020-08" db="EMBL/GenBank/DDBJ databases">
        <title>Sequencing the genomes of 1000 actinobacteria strains.</title>
        <authorList>
            <person name="Klenk H.-P."/>
        </authorList>
    </citation>
    <scope>NUCLEOTIDE SEQUENCE [LARGE SCALE GENOMIC DNA]</scope>
    <source>
        <strain evidence="4 5">DSM 44598</strain>
    </source>
</reference>
<dbReference type="PANTHER" id="PTHR43861:SF1">
    <property type="entry name" value="TRANS-ACONITATE 2-METHYLTRANSFERASE"/>
    <property type="match status" value="1"/>
</dbReference>
<dbReference type="GO" id="GO:0032259">
    <property type="term" value="P:methylation"/>
    <property type="evidence" value="ECO:0007669"/>
    <property type="project" value="UniProtKB-KW"/>
</dbReference>
<keyword evidence="2 4" id="KW-0808">Transferase</keyword>
<dbReference type="Pfam" id="PF13649">
    <property type="entry name" value="Methyltransf_25"/>
    <property type="match status" value="1"/>
</dbReference>
<protein>
    <submittedName>
        <fullName evidence="4">SAM-dependent methyltransferase</fullName>
    </submittedName>
</protein>
<sequence>MYSDDDLAALYDALNTWAPCDDFYLSHVMAADAVLDVGCGTGMILRRAREQGHSGRLSGIDPDSPSLRRARSRQDVEWVEGQAVDIARRREWQGGFDLAFMASNAFQVFVTGVELRDSLAAIRTALRPGGRFVFGTRNPRTRAWESWTPENAAEVVDHNGRELRVEHRIESVADGVVTMTETTATRDGRPLRVDRGVLRFTSAEEIDRFLAAAGFETIERYGDWQRGPYTDASGEIITVARAV</sequence>
<dbReference type="InterPro" id="IPR029063">
    <property type="entry name" value="SAM-dependent_MTases_sf"/>
</dbReference>
<dbReference type="PANTHER" id="PTHR43861">
    <property type="entry name" value="TRANS-ACONITATE 2-METHYLTRANSFERASE-RELATED"/>
    <property type="match status" value="1"/>
</dbReference>
<gene>
    <name evidence="4" type="ORF">HNR07_003158</name>
</gene>
<proteinExistence type="predicted"/>
<comment type="caution">
    <text evidence="4">The sequence shown here is derived from an EMBL/GenBank/DDBJ whole genome shotgun (WGS) entry which is preliminary data.</text>
</comment>
<evidence type="ECO:0000313" key="4">
    <source>
        <dbReference type="EMBL" id="MBB5492021.1"/>
    </source>
</evidence>
<feature type="domain" description="Methyltransferase" evidence="3">
    <location>
        <begin position="34"/>
        <end position="130"/>
    </location>
</feature>
<evidence type="ECO:0000256" key="2">
    <source>
        <dbReference type="ARBA" id="ARBA00022679"/>
    </source>
</evidence>
<keyword evidence="1 4" id="KW-0489">Methyltransferase</keyword>
<dbReference type="SUPFAM" id="SSF53335">
    <property type="entry name" value="S-adenosyl-L-methionine-dependent methyltransferases"/>
    <property type="match status" value="1"/>
</dbReference>
<name>A0A840WG85_9ACTN</name>
<dbReference type="AlphaFoldDB" id="A0A840WG85"/>
<accession>A0A840WG85</accession>
<dbReference type="InterPro" id="IPR041698">
    <property type="entry name" value="Methyltransf_25"/>
</dbReference>
<dbReference type="EMBL" id="JACHDO010000001">
    <property type="protein sequence ID" value="MBB5492021.1"/>
    <property type="molecule type" value="Genomic_DNA"/>
</dbReference>
<dbReference type="RefSeq" id="WP_184365593.1">
    <property type="nucleotide sequence ID" value="NZ_BAAAKM010000015.1"/>
</dbReference>